<name>A0AAW4T4B8_9BACE</name>
<reference evidence="1" key="1">
    <citation type="submission" date="2023-08" db="EMBL/GenBank/DDBJ databases">
        <title>Mucin Metabolism Genes Underlie the Key Renovations of Bacteroides xylanisolvens Genomes in Captive Great Apes.</title>
        <authorList>
            <person name="Nishida A.H."/>
        </authorList>
    </citation>
    <scope>NUCLEOTIDE SEQUENCE</scope>
    <source>
        <strain evidence="1">P13.H9</strain>
    </source>
</reference>
<dbReference type="Proteomes" id="UP001198461">
    <property type="component" value="Unassembled WGS sequence"/>
</dbReference>
<dbReference type="EMBL" id="JAIWYE010000037">
    <property type="protein sequence ID" value="MCA4706229.1"/>
    <property type="molecule type" value="Genomic_DNA"/>
</dbReference>
<gene>
    <name evidence="1" type="ORF">LD004_21740</name>
</gene>
<protein>
    <submittedName>
        <fullName evidence="1">Uncharacterized protein</fullName>
    </submittedName>
</protein>
<accession>A0AAW4T4B8</accession>
<comment type="caution">
    <text evidence="1">The sequence shown here is derived from an EMBL/GenBank/DDBJ whole genome shotgun (WGS) entry which is preliminary data.</text>
</comment>
<proteinExistence type="predicted"/>
<evidence type="ECO:0000313" key="1">
    <source>
        <dbReference type="EMBL" id="MCA4706229.1"/>
    </source>
</evidence>
<evidence type="ECO:0000313" key="2">
    <source>
        <dbReference type="Proteomes" id="UP001198461"/>
    </source>
</evidence>
<dbReference type="AlphaFoldDB" id="A0AAW4T4B8"/>
<organism evidence="1 2">
    <name type="scientific">Bacteroides xylanisolvens</name>
    <dbReference type="NCBI Taxonomy" id="371601"/>
    <lineage>
        <taxon>Bacteria</taxon>
        <taxon>Pseudomonadati</taxon>
        <taxon>Bacteroidota</taxon>
        <taxon>Bacteroidia</taxon>
        <taxon>Bacteroidales</taxon>
        <taxon>Bacteroidaceae</taxon>
        <taxon>Bacteroides</taxon>
    </lineage>
</organism>
<sequence length="172" mass="19062">MYIDNLTSNQILQYVQESANLQVNGRATGVGGCADFVLGVIENATHRHVQNIDTVFNKCLTRIDSGTLIPNVNYINNCLPGEIFAVVDNNAPQNNNVKHYMLYVGNINIEGDSVINTIGMNGNLAIPFDNVKNYKETQAYRIIAGSFDENGHFLYDRAGGSYCLYCVKFNLN</sequence>
<dbReference type="RefSeq" id="WP_225451500.1">
    <property type="nucleotide sequence ID" value="NZ_JAIWXB010000046.1"/>
</dbReference>